<dbReference type="Proteomes" id="UP001305702">
    <property type="component" value="Chromosome"/>
</dbReference>
<dbReference type="AlphaFoldDB" id="A0AA96RFF6"/>
<evidence type="ECO:0000313" key="3">
    <source>
        <dbReference type="Proteomes" id="UP001305702"/>
    </source>
</evidence>
<dbReference type="RefSeq" id="WP_315604964.1">
    <property type="nucleotide sequence ID" value="NZ_CP130318.1"/>
</dbReference>
<reference evidence="2 3" key="1">
    <citation type="submission" date="2022-02" db="EMBL/GenBank/DDBJ databases">
        <title>Paenibacillus sp. MBLB1776 Whole Genome Shotgun Sequencing.</title>
        <authorList>
            <person name="Hwang C.Y."/>
            <person name="Cho E.-S."/>
            <person name="Seo M.-J."/>
        </authorList>
    </citation>
    <scope>NUCLEOTIDE SEQUENCE [LARGE SCALE GENOMIC DNA]</scope>
    <source>
        <strain evidence="2 3">MBLB1776</strain>
    </source>
</reference>
<dbReference type="Gene3D" id="3.60.21.10">
    <property type="match status" value="1"/>
</dbReference>
<dbReference type="GO" id="GO:0016787">
    <property type="term" value="F:hydrolase activity"/>
    <property type="evidence" value="ECO:0007669"/>
    <property type="project" value="InterPro"/>
</dbReference>
<dbReference type="InterPro" id="IPR051918">
    <property type="entry name" value="STPP_CPPED1"/>
</dbReference>
<dbReference type="InterPro" id="IPR004843">
    <property type="entry name" value="Calcineurin-like_PHP"/>
</dbReference>
<sequence>MTRREFIKWLAGASVLLGGGWLWLGQKPGTPGPAAEEALAEAAPGETAPAPSPSPSPVPQGPGELLASFFLFSDMHISAGEASMSDKLKLALDDVTGFESPVEAIVFGGDLTDFGRDSDYRVLRSILDRYKLPKLYGNMGNHDYYDIWLTKDGQFSTETMPNGKTDAMARQRFQKFLGMDKAYGDAWVNGVHLILVSQEAYVQERSDVGEGAWYSDEQLEWLRRTMEEHKDGKPALVFIHQPFPAVGSDGRTHQLIRANEFRAILKPYKNVFVFSGHTHRSFNGENHYNRHENLHWFNNASVGRTRSAAPNSNVSQGMYIQVYEKEIAVRGREFSTREWIDGAQWQVKFEV</sequence>
<proteinExistence type="predicted"/>
<dbReference type="EMBL" id="CP130318">
    <property type="protein sequence ID" value="WNQ11188.1"/>
    <property type="molecule type" value="Genomic_DNA"/>
</dbReference>
<feature type="domain" description="Calcineurin-like phosphoesterase" evidence="1">
    <location>
        <begin position="69"/>
        <end position="280"/>
    </location>
</feature>
<accession>A0AA96RFF6</accession>
<name>A0AA96RFF6_9BACL</name>
<gene>
    <name evidence="2" type="ORF">MJA45_26910</name>
</gene>
<dbReference type="SUPFAM" id="SSF56300">
    <property type="entry name" value="Metallo-dependent phosphatases"/>
    <property type="match status" value="1"/>
</dbReference>
<dbReference type="PANTHER" id="PTHR43143:SF1">
    <property type="entry name" value="SERINE_THREONINE-PROTEIN PHOSPHATASE CPPED1"/>
    <property type="match status" value="1"/>
</dbReference>
<keyword evidence="3" id="KW-1185">Reference proteome</keyword>
<dbReference type="KEGG" id="paun:MJA45_26910"/>
<dbReference type="Pfam" id="PF00149">
    <property type="entry name" value="Metallophos"/>
    <property type="match status" value="1"/>
</dbReference>
<organism evidence="2 3">
    <name type="scientific">Paenibacillus aurantius</name>
    <dbReference type="NCBI Taxonomy" id="2918900"/>
    <lineage>
        <taxon>Bacteria</taxon>
        <taxon>Bacillati</taxon>
        <taxon>Bacillota</taxon>
        <taxon>Bacilli</taxon>
        <taxon>Bacillales</taxon>
        <taxon>Paenibacillaceae</taxon>
        <taxon>Paenibacillus</taxon>
    </lineage>
</organism>
<evidence type="ECO:0000259" key="1">
    <source>
        <dbReference type="Pfam" id="PF00149"/>
    </source>
</evidence>
<evidence type="ECO:0000313" key="2">
    <source>
        <dbReference type="EMBL" id="WNQ11188.1"/>
    </source>
</evidence>
<dbReference type="PANTHER" id="PTHR43143">
    <property type="entry name" value="METALLOPHOSPHOESTERASE, CALCINEURIN SUPERFAMILY"/>
    <property type="match status" value="1"/>
</dbReference>
<protein>
    <submittedName>
        <fullName evidence="2">Metallophosphoesterase</fullName>
    </submittedName>
</protein>
<dbReference type="InterPro" id="IPR029052">
    <property type="entry name" value="Metallo-depent_PP-like"/>
</dbReference>